<keyword evidence="2" id="KW-0812">Transmembrane</keyword>
<accession>A0A0N5A5S0</accession>
<evidence type="ECO:0000256" key="2">
    <source>
        <dbReference type="SAM" id="Phobius"/>
    </source>
</evidence>
<feature type="compositionally biased region" description="Low complexity" evidence="1">
    <location>
        <begin position="321"/>
        <end position="336"/>
    </location>
</feature>
<sequence>MERIENPKLIHFDSPIKYENLYIPKAKIALVSIRDIVDYGISIKAAIFFGICPLVKFSQGIYRFFDRNGRGYFKKITKQPECSLWRCQIGLYIYAPSSDNINIFINTKFIKDMFYIGLRTIRSFYPLILDRYKYDHYIYYLVPCPYKKWIKNEKFITYDISSHLKNGNGIIQDNGKYSFIFTPIYPRKKYDKYFICGKIKQPGNIGVILVGYELEYKNLNQIESPVFNDQFLNKKCDSRTNLERNNTFSYSPEEIIAGFIVILIIISIIIVLILRYKGIKKQKKDQPLSQTSSTSTISTKTKSGISKFNIKRKKKTKGDVSDTSSLSESDSETVGSQVQGKIKLVAKA</sequence>
<feature type="region of interest" description="Disordered" evidence="1">
    <location>
        <begin position="308"/>
        <end position="338"/>
    </location>
</feature>
<keyword evidence="3" id="KW-1185">Reference proteome</keyword>
<name>A0A0N5A5S0_PARTI</name>
<dbReference type="WBParaSite" id="PTRK_0001708200.1">
    <property type="protein sequence ID" value="PTRK_0001708200.1"/>
    <property type="gene ID" value="PTRK_0001708200"/>
</dbReference>
<evidence type="ECO:0000313" key="3">
    <source>
        <dbReference type="Proteomes" id="UP000038045"/>
    </source>
</evidence>
<dbReference type="AlphaFoldDB" id="A0A0N5A5S0"/>
<organism evidence="3 4">
    <name type="scientific">Parastrongyloides trichosuri</name>
    <name type="common">Possum-specific nematode worm</name>
    <dbReference type="NCBI Taxonomy" id="131310"/>
    <lineage>
        <taxon>Eukaryota</taxon>
        <taxon>Metazoa</taxon>
        <taxon>Ecdysozoa</taxon>
        <taxon>Nematoda</taxon>
        <taxon>Chromadorea</taxon>
        <taxon>Rhabditida</taxon>
        <taxon>Tylenchina</taxon>
        <taxon>Panagrolaimomorpha</taxon>
        <taxon>Strongyloidoidea</taxon>
        <taxon>Strongyloididae</taxon>
        <taxon>Parastrongyloides</taxon>
    </lineage>
</organism>
<reference evidence="4" key="1">
    <citation type="submission" date="2017-02" db="UniProtKB">
        <authorList>
            <consortium name="WormBaseParasite"/>
        </authorList>
    </citation>
    <scope>IDENTIFICATION</scope>
</reference>
<evidence type="ECO:0000256" key="1">
    <source>
        <dbReference type="SAM" id="MobiDB-lite"/>
    </source>
</evidence>
<protein>
    <submittedName>
        <fullName evidence="4">LAM_G_DOMAIN domain-containing protein</fullName>
    </submittedName>
</protein>
<evidence type="ECO:0000313" key="4">
    <source>
        <dbReference type="WBParaSite" id="PTRK_0001708200.1"/>
    </source>
</evidence>
<dbReference type="Proteomes" id="UP000038045">
    <property type="component" value="Unplaced"/>
</dbReference>
<feature type="transmembrane region" description="Helical" evidence="2">
    <location>
        <begin position="255"/>
        <end position="274"/>
    </location>
</feature>
<keyword evidence="2" id="KW-1133">Transmembrane helix</keyword>
<proteinExistence type="predicted"/>
<keyword evidence="2" id="KW-0472">Membrane</keyword>
<dbReference type="STRING" id="131310.A0A0N5A5S0"/>